<gene>
    <name evidence="1" type="ORF">CTRU02_201606</name>
</gene>
<dbReference type="Proteomes" id="UP000805649">
    <property type="component" value="Unassembled WGS sequence"/>
</dbReference>
<comment type="caution">
    <text evidence="1">The sequence shown here is derived from an EMBL/GenBank/DDBJ whole genome shotgun (WGS) entry which is preliminary data.</text>
</comment>
<accession>A0ACC3ZHZ8</accession>
<organism evidence="1 2">
    <name type="scientific">Colletotrichum truncatum</name>
    <name type="common">Anthracnose fungus</name>
    <name type="synonym">Colletotrichum capsici</name>
    <dbReference type="NCBI Taxonomy" id="5467"/>
    <lineage>
        <taxon>Eukaryota</taxon>
        <taxon>Fungi</taxon>
        <taxon>Dikarya</taxon>
        <taxon>Ascomycota</taxon>
        <taxon>Pezizomycotina</taxon>
        <taxon>Sordariomycetes</taxon>
        <taxon>Hypocreomycetidae</taxon>
        <taxon>Glomerellales</taxon>
        <taxon>Glomerellaceae</taxon>
        <taxon>Colletotrichum</taxon>
        <taxon>Colletotrichum truncatum species complex</taxon>
    </lineage>
</organism>
<dbReference type="EMBL" id="VUJX02000001">
    <property type="protein sequence ID" value="KAL0943719.1"/>
    <property type="molecule type" value="Genomic_DNA"/>
</dbReference>
<evidence type="ECO:0000313" key="1">
    <source>
        <dbReference type="EMBL" id="KAL0943719.1"/>
    </source>
</evidence>
<keyword evidence="2" id="KW-1185">Reference proteome</keyword>
<reference evidence="1 2" key="1">
    <citation type="journal article" date="2020" name="Phytopathology">
        <title>Genome Sequence Resources of Colletotrichum truncatum, C. plurivorum, C. musicola, and C. sojae: Four Species Pathogenic to Soybean (Glycine max).</title>
        <authorList>
            <person name="Rogerio F."/>
            <person name="Boufleur T.R."/>
            <person name="Ciampi-Guillardi M."/>
            <person name="Sukno S.A."/>
            <person name="Thon M.R."/>
            <person name="Massola Junior N.S."/>
            <person name="Baroncelli R."/>
        </authorList>
    </citation>
    <scope>NUCLEOTIDE SEQUENCE [LARGE SCALE GENOMIC DNA]</scope>
    <source>
        <strain evidence="1 2">CMES1059</strain>
    </source>
</reference>
<evidence type="ECO:0000313" key="2">
    <source>
        <dbReference type="Proteomes" id="UP000805649"/>
    </source>
</evidence>
<sequence>MGGKVWSREEERVYWRVIIPQSQRRAGPGPLQTKSWEDLAMLMQSRMRADAKRTYTGLGLFEHYFQNVEKGRVSPNATKYVREHKEALDRAAQGDEETDIEDNEIHENATASEYDQRQDNFVTHTGETTEEEPEEILDSITVGDYENKENHPAPPTREPLSPLREWDPLPSSSPAPVAHMNVDSTAHLGITVNVPRRGLNYQHPISTERSTVTNKEIKEPAFGYEYQPQPHNYRYGRPQGVMGHRRNPSVRNFPVPPHLLGKPEHHGYGSRYFCLPTPDNRFLPPQSQYYDGHAADQTQSRPPQFTSNQDMNFTAPREQYSPSVSASIPGTPHPSPSSDFNFTSGNDQSQHQYTTSATFNMSQSVLSNNVNPNSYTDNGRQHHSHHVAPSNKRSYESFKDDDDLSEHQYYSRPLQSVPGISQSGHRTELTGLCAGRQDLRYRNTSIASSSTSQPAQYGGQYGNQVPQFSDQNPGRPVYATSTAYVNHSQADDLYRGPIPKVIAQPESVGVQQNLENRRWYMTTIGAAEKTEETSVSRPDGDFEIFEMSSSPSLRPTPDHAPIEREQ</sequence>
<protein>
    <submittedName>
        <fullName evidence="1">Uncharacterized protein</fullName>
    </submittedName>
</protein>
<name>A0ACC3ZHZ8_COLTU</name>
<proteinExistence type="predicted"/>